<accession>A0A6S6VYL5</accession>
<reference evidence="1" key="1">
    <citation type="submission" date="2021-02" db="EMBL/GenBank/DDBJ databases">
        <authorList>
            <person name="Syme A R."/>
            <person name="Syme A R."/>
            <person name="Moolhuijzen P."/>
        </authorList>
    </citation>
    <scope>NUCLEOTIDE SEQUENCE</scope>
    <source>
        <strain evidence="1">W1-1</strain>
    </source>
</reference>
<protein>
    <submittedName>
        <fullName evidence="1">Uncharacterized protein</fullName>
    </submittedName>
</protein>
<gene>
    <name evidence="1" type="ORF">PTTW11_04244</name>
</gene>
<evidence type="ECO:0000313" key="2">
    <source>
        <dbReference type="Proteomes" id="UP000472372"/>
    </source>
</evidence>
<sequence>MPSPLTVCSYTPPKRLPMKRKRPTTVEFRQAAAELDYINSLSTESKIPAIIDLISDSEFEAEIHNNESTTQRDLARRRKLQHLGKETPQLMREKAQRKKNALKRRRLIVDSEDESDEEDIVRKPEKRKMDLKAEIEDLEIDMEGWGEIVRLDE</sequence>
<dbReference type="AlphaFoldDB" id="A0A6S6VYL5"/>
<organism evidence="1 2">
    <name type="scientific">Pyrenophora teres f. teres</name>
    <dbReference type="NCBI Taxonomy" id="97479"/>
    <lineage>
        <taxon>Eukaryota</taxon>
        <taxon>Fungi</taxon>
        <taxon>Dikarya</taxon>
        <taxon>Ascomycota</taxon>
        <taxon>Pezizomycotina</taxon>
        <taxon>Dothideomycetes</taxon>
        <taxon>Pleosporomycetidae</taxon>
        <taxon>Pleosporales</taxon>
        <taxon>Pleosporineae</taxon>
        <taxon>Pleosporaceae</taxon>
        <taxon>Pyrenophora</taxon>
    </lineage>
</organism>
<dbReference type="Proteomes" id="UP000472372">
    <property type="component" value="Chromosome 3"/>
</dbReference>
<evidence type="ECO:0000313" key="1">
    <source>
        <dbReference type="EMBL" id="CAE7027433.1"/>
    </source>
</evidence>
<name>A0A6S6VYL5_9PLEO</name>
<proteinExistence type="predicted"/>
<dbReference type="EMBL" id="HG992979">
    <property type="protein sequence ID" value="CAE7027433.1"/>
    <property type="molecule type" value="Genomic_DNA"/>
</dbReference>